<reference evidence="2" key="1">
    <citation type="submission" date="2022-08" db="EMBL/GenBank/DDBJ databases">
        <authorList>
            <consortium name="DOE Joint Genome Institute"/>
            <person name="Min B."/>
            <person name="Riley R."/>
            <person name="Sierra-Patev S."/>
            <person name="Naranjo-Ortiz M."/>
            <person name="Looney B."/>
            <person name="Konkel Z."/>
            <person name="Slot J.C."/>
            <person name="Sakamoto Y."/>
            <person name="Steenwyk J.L."/>
            <person name="Rokas A."/>
            <person name="Carro J."/>
            <person name="Camarero S."/>
            <person name="Ferreira P."/>
            <person name="Molpeceres G."/>
            <person name="Ruiz-Duenas F.J."/>
            <person name="Serrano A."/>
            <person name="Henrissat B."/>
            <person name="Drula E."/>
            <person name="Hughes K.W."/>
            <person name="Mata J.L."/>
            <person name="Ishikawa N.K."/>
            <person name="Vargas-Isla R."/>
            <person name="Ushijima S."/>
            <person name="Smith C.A."/>
            <person name="Ahrendt S."/>
            <person name="Andreopoulos W."/>
            <person name="He G."/>
            <person name="Labutti K."/>
            <person name="Lipzen A."/>
            <person name="Ng V."/>
            <person name="Sandor L."/>
            <person name="Barry K."/>
            <person name="Martinez A.T."/>
            <person name="Xiao Y."/>
            <person name="Gibbons J.G."/>
            <person name="Terashima K."/>
            <person name="Hibbett D.S."/>
            <person name="Grigoriev I.V."/>
        </authorList>
    </citation>
    <scope>NUCLEOTIDE SEQUENCE</scope>
    <source>
        <strain evidence="2">Sp2 HRB7682 ss15</strain>
    </source>
</reference>
<evidence type="ECO:0000256" key="1">
    <source>
        <dbReference type="SAM" id="MobiDB-lite"/>
    </source>
</evidence>
<gene>
    <name evidence="2" type="ORF">C8J55DRAFT_594259</name>
</gene>
<evidence type="ECO:0000313" key="2">
    <source>
        <dbReference type="EMBL" id="KAJ4463234.1"/>
    </source>
</evidence>
<organism evidence="2 3">
    <name type="scientific">Lentinula lateritia</name>
    <dbReference type="NCBI Taxonomy" id="40482"/>
    <lineage>
        <taxon>Eukaryota</taxon>
        <taxon>Fungi</taxon>
        <taxon>Dikarya</taxon>
        <taxon>Basidiomycota</taxon>
        <taxon>Agaricomycotina</taxon>
        <taxon>Agaricomycetes</taxon>
        <taxon>Agaricomycetidae</taxon>
        <taxon>Agaricales</taxon>
        <taxon>Marasmiineae</taxon>
        <taxon>Omphalotaceae</taxon>
        <taxon>Lentinula</taxon>
    </lineage>
</organism>
<accession>A0A9W8ZPL6</accession>
<evidence type="ECO:0000313" key="3">
    <source>
        <dbReference type="Proteomes" id="UP001150238"/>
    </source>
</evidence>
<feature type="region of interest" description="Disordered" evidence="1">
    <location>
        <begin position="1"/>
        <end position="22"/>
    </location>
</feature>
<dbReference type="Proteomes" id="UP001150238">
    <property type="component" value="Unassembled WGS sequence"/>
</dbReference>
<comment type="caution">
    <text evidence="2">The sequence shown here is derived from an EMBL/GenBank/DDBJ whole genome shotgun (WGS) entry which is preliminary data.</text>
</comment>
<dbReference type="InterPro" id="IPR019487">
    <property type="entry name" value="RAM_signalling_pathway_SOG2"/>
</dbReference>
<reference evidence="2" key="2">
    <citation type="journal article" date="2023" name="Proc. Natl. Acad. Sci. U.S.A.">
        <title>A global phylogenomic analysis of the shiitake genus Lentinula.</title>
        <authorList>
            <person name="Sierra-Patev S."/>
            <person name="Min B."/>
            <person name="Naranjo-Ortiz M."/>
            <person name="Looney B."/>
            <person name="Konkel Z."/>
            <person name="Slot J.C."/>
            <person name="Sakamoto Y."/>
            <person name="Steenwyk J.L."/>
            <person name="Rokas A."/>
            <person name="Carro J."/>
            <person name="Camarero S."/>
            <person name="Ferreira P."/>
            <person name="Molpeceres G."/>
            <person name="Ruiz-Duenas F.J."/>
            <person name="Serrano A."/>
            <person name="Henrissat B."/>
            <person name="Drula E."/>
            <person name="Hughes K.W."/>
            <person name="Mata J.L."/>
            <person name="Ishikawa N.K."/>
            <person name="Vargas-Isla R."/>
            <person name="Ushijima S."/>
            <person name="Smith C.A."/>
            <person name="Donoghue J."/>
            <person name="Ahrendt S."/>
            <person name="Andreopoulos W."/>
            <person name="He G."/>
            <person name="LaButti K."/>
            <person name="Lipzen A."/>
            <person name="Ng V."/>
            <person name="Riley R."/>
            <person name="Sandor L."/>
            <person name="Barry K."/>
            <person name="Martinez A.T."/>
            <person name="Xiao Y."/>
            <person name="Gibbons J.G."/>
            <person name="Terashima K."/>
            <person name="Grigoriev I.V."/>
            <person name="Hibbett D."/>
        </authorList>
    </citation>
    <scope>NUCLEOTIDE SEQUENCE</scope>
    <source>
        <strain evidence="2">Sp2 HRB7682 ss15</strain>
    </source>
</reference>
<name>A0A9W8ZPL6_9AGAR</name>
<protein>
    <submittedName>
        <fullName evidence="2">Uncharacterized protein</fullName>
    </submittedName>
</protein>
<feature type="compositionally biased region" description="Low complexity" evidence="1">
    <location>
        <begin position="1"/>
        <end position="16"/>
    </location>
</feature>
<sequence length="111" mass="12580">SRRQESSGSSNTSNSRAIHGPFSVAKDKDFKAQVFPTRAVPSMAFEQNSYFRPPLNLIDTVRSILIAVCQIYQTLEHYTLYHTIDDRLSSVLKKMLHPASTDMTQFINSLD</sequence>
<dbReference type="EMBL" id="JANVFS010000082">
    <property type="protein sequence ID" value="KAJ4463234.1"/>
    <property type="molecule type" value="Genomic_DNA"/>
</dbReference>
<dbReference type="Pfam" id="PF10428">
    <property type="entry name" value="SOG2"/>
    <property type="match status" value="1"/>
</dbReference>
<proteinExistence type="predicted"/>
<feature type="non-terminal residue" evidence="2">
    <location>
        <position position="1"/>
    </location>
</feature>
<dbReference type="AlphaFoldDB" id="A0A9W8ZPL6"/>